<name>A0A9P6JHL4_9AGAR</name>
<dbReference type="AlphaFoldDB" id="A0A9P6JHL4"/>
<accession>A0A9P6JHL4</accession>
<sequence>MAVNLSSQAVVAGPGEFLSSRERMERKNHLCTDPRCENRACARAFGEVFVWRMEGNPLIWRTRADQNHAPFTYSLAKDEHLSHLILLETRYYRVYDHARRVFVIAKPGEPLPVTRGIPLIYVVSGIEPQLCDGLQKSIDLIHEELDLIQDRKELKELEEVVPSSDVGEQELTWPSSE</sequence>
<proteinExistence type="predicted"/>
<dbReference type="Proteomes" id="UP000807306">
    <property type="component" value="Unassembled WGS sequence"/>
</dbReference>
<reference evidence="1" key="1">
    <citation type="submission" date="2020-11" db="EMBL/GenBank/DDBJ databases">
        <authorList>
            <consortium name="DOE Joint Genome Institute"/>
            <person name="Ahrendt S."/>
            <person name="Riley R."/>
            <person name="Andreopoulos W."/>
            <person name="Labutti K."/>
            <person name="Pangilinan J."/>
            <person name="Ruiz-Duenas F.J."/>
            <person name="Barrasa J.M."/>
            <person name="Sanchez-Garcia M."/>
            <person name="Camarero S."/>
            <person name="Miyauchi S."/>
            <person name="Serrano A."/>
            <person name="Linde D."/>
            <person name="Babiker R."/>
            <person name="Drula E."/>
            <person name="Ayuso-Fernandez I."/>
            <person name="Pacheco R."/>
            <person name="Padilla G."/>
            <person name="Ferreira P."/>
            <person name="Barriuso J."/>
            <person name="Kellner H."/>
            <person name="Castanera R."/>
            <person name="Alfaro M."/>
            <person name="Ramirez L."/>
            <person name="Pisabarro A.G."/>
            <person name="Kuo A."/>
            <person name="Tritt A."/>
            <person name="Lipzen A."/>
            <person name="He G."/>
            <person name="Yan M."/>
            <person name="Ng V."/>
            <person name="Cullen D."/>
            <person name="Martin F."/>
            <person name="Rosso M.-N."/>
            <person name="Henrissat B."/>
            <person name="Hibbett D."/>
            <person name="Martinez A.T."/>
            <person name="Grigoriev I.V."/>
        </authorList>
    </citation>
    <scope>NUCLEOTIDE SEQUENCE</scope>
    <source>
        <strain evidence="1">CBS 506.95</strain>
    </source>
</reference>
<gene>
    <name evidence="1" type="ORF">CPB83DRAFT_900633</name>
</gene>
<keyword evidence="2" id="KW-1185">Reference proteome</keyword>
<dbReference type="EMBL" id="MU158039">
    <property type="protein sequence ID" value="KAF9521507.1"/>
    <property type="molecule type" value="Genomic_DNA"/>
</dbReference>
<protein>
    <submittedName>
        <fullName evidence="1">Uncharacterized protein</fullName>
    </submittedName>
</protein>
<organism evidence="1 2">
    <name type="scientific">Crepidotus variabilis</name>
    <dbReference type="NCBI Taxonomy" id="179855"/>
    <lineage>
        <taxon>Eukaryota</taxon>
        <taxon>Fungi</taxon>
        <taxon>Dikarya</taxon>
        <taxon>Basidiomycota</taxon>
        <taxon>Agaricomycotina</taxon>
        <taxon>Agaricomycetes</taxon>
        <taxon>Agaricomycetidae</taxon>
        <taxon>Agaricales</taxon>
        <taxon>Agaricineae</taxon>
        <taxon>Crepidotaceae</taxon>
        <taxon>Crepidotus</taxon>
    </lineage>
</organism>
<evidence type="ECO:0000313" key="1">
    <source>
        <dbReference type="EMBL" id="KAF9521507.1"/>
    </source>
</evidence>
<evidence type="ECO:0000313" key="2">
    <source>
        <dbReference type="Proteomes" id="UP000807306"/>
    </source>
</evidence>
<comment type="caution">
    <text evidence="1">The sequence shown here is derived from an EMBL/GenBank/DDBJ whole genome shotgun (WGS) entry which is preliminary data.</text>
</comment>